<dbReference type="PANTHER" id="PTHR46361:SF3">
    <property type="entry name" value="ELECTRON CARRIER_ PROTEIN DISULFIDE OXIDOREDUCTASE"/>
    <property type="match status" value="1"/>
</dbReference>
<dbReference type="Pfam" id="PF04784">
    <property type="entry name" value="DUF547"/>
    <property type="match status" value="1"/>
</dbReference>
<accession>A0A0K2G905</accession>
<evidence type="ECO:0000313" key="3">
    <source>
        <dbReference type="Proteomes" id="UP000069205"/>
    </source>
</evidence>
<dbReference type="STRING" id="42253.NITMOv2_1014"/>
<dbReference type="InterPro" id="IPR006869">
    <property type="entry name" value="DUF547"/>
</dbReference>
<reference evidence="2 3" key="1">
    <citation type="journal article" date="2015" name="Proc. Natl. Acad. Sci. U.S.A.">
        <title>Expanded metabolic versatility of ubiquitous nitrite-oxidizing bacteria from the genus Nitrospira.</title>
        <authorList>
            <person name="Koch H."/>
            <person name="Lucker S."/>
            <person name="Albertsen M."/>
            <person name="Kitzinger K."/>
            <person name="Herbold C."/>
            <person name="Spieck E."/>
            <person name="Nielsen P.H."/>
            <person name="Wagner M."/>
            <person name="Daims H."/>
        </authorList>
    </citation>
    <scope>NUCLEOTIDE SEQUENCE [LARGE SCALE GENOMIC DNA]</scope>
    <source>
        <strain evidence="2 3">NSP M-1</strain>
    </source>
</reference>
<organism evidence="2 3">
    <name type="scientific">Nitrospira moscoviensis</name>
    <dbReference type="NCBI Taxonomy" id="42253"/>
    <lineage>
        <taxon>Bacteria</taxon>
        <taxon>Pseudomonadati</taxon>
        <taxon>Nitrospirota</taxon>
        <taxon>Nitrospiria</taxon>
        <taxon>Nitrospirales</taxon>
        <taxon>Nitrospiraceae</taxon>
        <taxon>Nitrospira</taxon>
    </lineage>
</organism>
<protein>
    <recommendedName>
        <fullName evidence="1">DUF547 domain-containing protein</fullName>
    </recommendedName>
</protein>
<proteinExistence type="predicted"/>
<name>A0A0K2G905_NITMO</name>
<keyword evidence="3" id="KW-1185">Reference proteome</keyword>
<dbReference type="AlphaFoldDB" id="A0A0K2G905"/>
<dbReference type="PATRIC" id="fig|42253.5.peg.997"/>
<feature type="domain" description="DUF547" evidence="1">
    <location>
        <begin position="98"/>
        <end position="201"/>
    </location>
</feature>
<evidence type="ECO:0000313" key="2">
    <source>
        <dbReference type="EMBL" id="ALA57446.1"/>
    </source>
</evidence>
<evidence type="ECO:0000259" key="1">
    <source>
        <dbReference type="Pfam" id="PF04784"/>
    </source>
</evidence>
<dbReference type="Proteomes" id="UP000069205">
    <property type="component" value="Chromosome"/>
</dbReference>
<sequence length="283" mass="32378">MWPCKSGQRSDHPRKKWVLAWGLLGATGFLQAGCAAVPDRFSPAEPVDPTSFSQAQWNAVLQAHVRDGLVDYPAMQRDQRFHGYLSMLDRVDPGSLPTEQARLAFWINAYNAFAVQGILDGERPAPYVGWYRYFKLRRYGVGGQRITLSDLEHEVLRRQFREPRIHFTIVCASSSCPKLQPWAFEPDRLEAQLDQAARDFINDPRRNRFDPHAKIAYLSKIFDWFEDDFSAAAGDVLHYVARYVNDPEVAQDVAAARYRIEYLEYDWSLNGIPPTEASHADPS</sequence>
<dbReference type="KEGG" id="nmv:NITMOv2_1014"/>
<dbReference type="EMBL" id="CP011801">
    <property type="protein sequence ID" value="ALA57446.1"/>
    <property type="molecule type" value="Genomic_DNA"/>
</dbReference>
<dbReference type="PANTHER" id="PTHR46361">
    <property type="entry name" value="ELECTRON CARRIER/ PROTEIN DISULFIDE OXIDOREDUCTASE"/>
    <property type="match status" value="1"/>
</dbReference>
<gene>
    <name evidence="2" type="ORF">NITMOv2_1014</name>
</gene>